<evidence type="ECO:0000313" key="2">
    <source>
        <dbReference type="EMBL" id="MPL77286.1"/>
    </source>
</evidence>
<dbReference type="InterPro" id="IPR036653">
    <property type="entry name" value="CinA-like_C"/>
</dbReference>
<organism evidence="2">
    <name type="scientific">bioreactor metagenome</name>
    <dbReference type="NCBI Taxonomy" id="1076179"/>
    <lineage>
        <taxon>unclassified sequences</taxon>
        <taxon>metagenomes</taxon>
        <taxon>ecological metagenomes</taxon>
    </lineage>
</organism>
<evidence type="ECO:0000259" key="1">
    <source>
        <dbReference type="SMART" id="SM00852"/>
    </source>
</evidence>
<dbReference type="Gene3D" id="3.90.950.20">
    <property type="entry name" value="CinA-like"/>
    <property type="match status" value="1"/>
</dbReference>
<dbReference type="InterPro" id="IPR050101">
    <property type="entry name" value="CinA"/>
</dbReference>
<dbReference type="PANTHER" id="PTHR13939:SF0">
    <property type="entry name" value="NMN AMIDOHYDROLASE-LIKE PROTEIN YFAY"/>
    <property type="match status" value="1"/>
</dbReference>
<dbReference type="InterPro" id="IPR041424">
    <property type="entry name" value="CinA_KH"/>
</dbReference>
<gene>
    <name evidence="2" type="primary">pncC_3</name>
    <name evidence="2" type="ORF">SDC9_23139</name>
</gene>
<proteinExistence type="inferred from homology"/>
<sequence>MDIEIINIGDELLIGQVVNTNASFMSEELNKVGLNVNRVTTIADDANEIELSVLNALQHADCILITGGLGPTKDDITKYTLAKIFDSELVEDENVLANIKRIFDHRGYTLTPTNRLQALVPKKCKVIENLVGTAPGMCFEKEGKLIISMPGVPFEMKAMMQKHVIPLLLSHYKPSAIFHKTIITQGVGESFLSDMIEEFELALPKYIKLAYLPAANLLRLRLSARGEDEKAIKQELDNQVEKLMPLIKDYFIGFDEGDLSVLVSKLLLEKNKTLSTVESCTGGNIAHTITLHAGSSEYYKGTIVSYANQVKTELLGVKEESIQNQGAVSKEVAEQMALQGVKKLKTDYCVSTTGIAGPSGGSDEKPVGTVWIAVANAKGECHSKQFNFYSSRENFINRTTNQAFAMLLSWIKEGK</sequence>
<dbReference type="HAMAP" id="MF_00226_B">
    <property type="entry name" value="CinA_B"/>
    <property type="match status" value="1"/>
</dbReference>
<dbReference type="EMBL" id="VSSQ01000105">
    <property type="protein sequence ID" value="MPL77286.1"/>
    <property type="molecule type" value="Genomic_DNA"/>
</dbReference>
<dbReference type="NCBIfam" id="NF001813">
    <property type="entry name" value="PRK00549.1"/>
    <property type="match status" value="1"/>
</dbReference>
<accession>A0A644UE68</accession>
<name>A0A644UE68_9ZZZZ</name>
<dbReference type="AlphaFoldDB" id="A0A644UE68"/>
<dbReference type="NCBIfam" id="TIGR00177">
    <property type="entry name" value="molyb_syn"/>
    <property type="match status" value="1"/>
</dbReference>
<dbReference type="InterPro" id="IPR008135">
    <property type="entry name" value="Competence-induced_CinA"/>
</dbReference>
<dbReference type="InterPro" id="IPR036425">
    <property type="entry name" value="MoaB/Mog-like_dom_sf"/>
</dbReference>
<protein>
    <submittedName>
        <fullName evidence="2">Nicotinamide-nucleotide amidohydrolase PncC</fullName>
        <ecNumber evidence="2">3.5.1.42</ecNumber>
    </submittedName>
</protein>
<comment type="caution">
    <text evidence="2">The sequence shown here is derived from an EMBL/GenBank/DDBJ whole genome shotgun (WGS) entry which is preliminary data.</text>
</comment>
<dbReference type="PANTHER" id="PTHR13939">
    <property type="entry name" value="NICOTINAMIDE-NUCLEOTIDE AMIDOHYDROLASE PNCC"/>
    <property type="match status" value="1"/>
</dbReference>
<dbReference type="Gene3D" id="3.40.980.10">
    <property type="entry name" value="MoaB/Mog-like domain"/>
    <property type="match status" value="1"/>
</dbReference>
<dbReference type="GO" id="GO:0019159">
    <property type="term" value="F:nicotinamide-nucleotide amidase activity"/>
    <property type="evidence" value="ECO:0007669"/>
    <property type="project" value="UniProtKB-EC"/>
</dbReference>
<dbReference type="EC" id="3.5.1.42" evidence="2"/>
<dbReference type="SUPFAM" id="SSF53218">
    <property type="entry name" value="Molybdenum cofactor biosynthesis proteins"/>
    <property type="match status" value="1"/>
</dbReference>
<dbReference type="InterPro" id="IPR008136">
    <property type="entry name" value="CinA_C"/>
</dbReference>
<feature type="domain" description="MoaB/Mog" evidence="1">
    <location>
        <begin position="4"/>
        <end position="171"/>
    </location>
</feature>
<keyword evidence="2" id="KW-0378">Hydrolase</keyword>
<dbReference type="NCBIfam" id="TIGR00199">
    <property type="entry name" value="PncC_domain"/>
    <property type="match status" value="1"/>
</dbReference>
<dbReference type="Pfam" id="PF02464">
    <property type="entry name" value="CinA"/>
    <property type="match status" value="1"/>
</dbReference>
<dbReference type="CDD" id="cd00885">
    <property type="entry name" value="cinA"/>
    <property type="match status" value="1"/>
</dbReference>
<dbReference type="PIRSF" id="PIRSF006728">
    <property type="entry name" value="CinA"/>
    <property type="match status" value="1"/>
</dbReference>
<dbReference type="NCBIfam" id="TIGR00200">
    <property type="entry name" value="cinA_nterm"/>
    <property type="match status" value="1"/>
</dbReference>
<dbReference type="Pfam" id="PF00994">
    <property type="entry name" value="MoCF_biosynth"/>
    <property type="match status" value="1"/>
</dbReference>
<dbReference type="SUPFAM" id="SSF142433">
    <property type="entry name" value="CinA-like"/>
    <property type="match status" value="1"/>
</dbReference>
<dbReference type="InterPro" id="IPR001453">
    <property type="entry name" value="MoaB/Mog_dom"/>
</dbReference>
<dbReference type="SMART" id="SM00852">
    <property type="entry name" value="MoCF_biosynth"/>
    <property type="match status" value="1"/>
</dbReference>
<dbReference type="Pfam" id="PF18146">
    <property type="entry name" value="CinA_KH"/>
    <property type="match status" value="1"/>
</dbReference>
<reference evidence="2" key="1">
    <citation type="submission" date="2019-08" db="EMBL/GenBank/DDBJ databases">
        <authorList>
            <person name="Kucharzyk K."/>
            <person name="Murdoch R.W."/>
            <person name="Higgins S."/>
            <person name="Loffler F."/>
        </authorList>
    </citation>
    <scope>NUCLEOTIDE SEQUENCE</scope>
</reference>